<organism evidence="2">
    <name type="scientific">marine sediment metagenome</name>
    <dbReference type="NCBI Taxonomy" id="412755"/>
    <lineage>
        <taxon>unclassified sequences</taxon>
        <taxon>metagenomes</taxon>
        <taxon>ecological metagenomes</taxon>
    </lineage>
</organism>
<comment type="caution">
    <text evidence="2">The sequence shown here is derived from an EMBL/GenBank/DDBJ whole genome shotgun (WGS) entry which is preliminary data.</text>
</comment>
<feature type="compositionally biased region" description="Low complexity" evidence="1">
    <location>
        <begin position="168"/>
        <end position="177"/>
    </location>
</feature>
<accession>A0A0F9KZK3</accession>
<name>A0A0F9KZK3_9ZZZZ</name>
<feature type="region of interest" description="Disordered" evidence="1">
    <location>
        <begin position="155"/>
        <end position="177"/>
    </location>
</feature>
<sequence>MDAAKLMGFETPDDKKVPVSIRDWNAQKLALWRSRGLAEIATREALEILNRCKHRDGCPGVESDTEPCFAPAYKKDEDSVSEVLIEGCPDREQRMSALVILNAARQLAPADARKPAQPYFAPSREYYSEVMAALGVSQIENEMLRALLCEADIQVPEPNDGVDPPEPAQFAPPEETV</sequence>
<proteinExistence type="predicted"/>
<dbReference type="AlphaFoldDB" id="A0A0F9KZK3"/>
<dbReference type="EMBL" id="LAZR01008225">
    <property type="protein sequence ID" value="KKM80151.1"/>
    <property type="molecule type" value="Genomic_DNA"/>
</dbReference>
<gene>
    <name evidence="2" type="ORF">LCGC14_1342780</name>
</gene>
<evidence type="ECO:0000313" key="2">
    <source>
        <dbReference type="EMBL" id="KKM80151.1"/>
    </source>
</evidence>
<evidence type="ECO:0000256" key="1">
    <source>
        <dbReference type="SAM" id="MobiDB-lite"/>
    </source>
</evidence>
<protein>
    <submittedName>
        <fullName evidence="2">Uncharacterized protein</fullName>
    </submittedName>
</protein>
<reference evidence="2" key="1">
    <citation type="journal article" date="2015" name="Nature">
        <title>Complex archaea that bridge the gap between prokaryotes and eukaryotes.</title>
        <authorList>
            <person name="Spang A."/>
            <person name="Saw J.H."/>
            <person name="Jorgensen S.L."/>
            <person name="Zaremba-Niedzwiedzka K."/>
            <person name="Martijn J."/>
            <person name="Lind A.E."/>
            <person name="van Eijk R."/>
            <person name="Schleper C."/>
            <person name="Guy L."/>
            <person name="Ettema T.J."/>
        </authorList>
    </citation>
    <scope>NUCLEOTIDE SEQUENCE</scope>
</reference>